<name>A0A843UM30_COLES</name>
<dbReference type="Proteomes" id="UP000652761">
    <property type="component" value="Unassembled WGS sequence"/>
</dbReference>
<evidence type="ECO:0000313" key="1">
    <source>
        <dbReference type="EMBL" id="MQL83276.1"/>
    </source>
</evidence>
<organism evidence="1 2">
    <name type="scientific">Colocasia esculenta</name>
    <name type="common">Wild taro</name>
    <name type="synonym">Arum esculentum</name>
    <dbReference type="NCBI Taxonomy" id="4460"/>
    <lineage>
        <taxon>Eukaryota</taxon>
        <taxon>Viridiplantae</taxon>
        <taxon>Streptophyta</taxon>
        <taxon>Embryophyta</taxon>
        <taxon>Tracheophyta</taxon>
        <taxon>Spermatophyta</taxon>
        <taxon>Magnoliopsida</taxon>
        <taxon>Liliopsida</taxon>
        <taxon>Araceae</taxon>
        <taxon>Aroideae</taxon>
        <taxon>Colocasieae</taxon>
        <taxon>Colocasia</taxon>
    </lineage>
</organism>
<proteinExistence type="predicted"/>
<gene>
    <name evidence="1" type="ORF">Taro_015754</name>
</gene>
<accession>A0A843UM30</accession>
<dbReference type="AlphaFoldDB" id="A0A843UM30"/>
<dbReference type="EMBL" id="NMUH01000686">
    <property type="protein sequence ID" value="MQL83276.1"/>
    <property type="molecule type" value="Genomic_DNA"/>
</dbReference>
<reference evidence="1" key="1">
    <citation type="submission" date="2017-07" db="EMBL/GenBank/DDBJ databases">
        <title>Taro Niue Genome Assembly and Annotation.</title>
        <authorList>
            <person name="Atibalentja N."/>
            <person name="Keating K."/>
            <person name="Fields C.J."/>
        </authorList>
    </citation>
    <scope>NUCLEOTIDE SEQUENCE</scope>
    <source>
        <strain evidence="1">Niue_2</strain>
        <tissue evidence="1">Leaf</tissue>
    </source>
</reference>
<protein>
    <submittedName>
        <fullName evidence="1">Uncharacterized protein</fullName>
    </submittedName>
</protein>
<comment type="caution">
    <text evidence="1">The sequence shown here is derived from an EMBL/GenBank/DDBJ whole genome shotgun (WGS) entry which is preliminary data.</text>
</comment>
<sequence length="213" mass="24166">MDIWGYKYPCSLYPKGKRAHTLLEEAFWRPKGVLQICLHLQKLQAILSRGRTRESKGIPGEKVAVQGKGADPTEEAQEKKDFWHFRCHQKKSPISLLSSLPNEAQRKGAKEIHKYFMAKKSLNESRKSTIHKVVALTAHSKSSEHSSSSSEHEFKWVYQVNVDTRSSQVDTRPSFQQISLPDWDIRSTLDQGKSTLDPVSSRPVCLIGTAGRH</sequence>
<keyword evidence="2" id="KW-1185">Reference proteome</keyword>
<evidence type="ECO:0000313" key="2">
    <source>
        <dbReference type="Proteomes" id="UP000652761"/>
    </source>
</evidence>